<dbReference type="EMBL" id="OCZC01000051">
    <property type="protein sequence ID" value="SOO23291.1"/>
    <property type="molecule type" value="Genomic_DNA"/>
</dbReference>
<proteinExistence type="predicted"/>
<sequence length="22" mass="2528">MVYSVINIKLGEHIVALCQFIH</sequence>
<name>A0A7Z7IZ16_XANCH</name>
<reference evidence="1 2" key="1">
    <citation type="submission" date="2017-10" db="EMBL/GenBank/DDBJ databases">
        <authorList>
            <person name="Regsiter A."/>
            <person name="William W."/>
        </authorList>
    </citation>
    <scope>NUCLEOTIDE SEQUENCE [LARGE SCALE GENOMIC DNA]</scope>
    <source>
        <strain evidence="1 2">CFBP6991</strain>
    </source>
</reference>
<organism evidence="1 2">
    <name type="scientific">Xanthomonas campestris pv. phaseoli</name>
    <dbReference type="NCBI Taxonomy" id="317013"/>
    <lineage>
        <taxon>Bacteria</taxon>
        <taxon>Pseudomonadati</taxon>
        <taxon>Pseudomonadota</taxon>
        <taxon>Gammaproteobacteria</taxon>
        <taxon>Lysobacterales</taxon>
        <taxon>Lysobacteraceae</taxon>
        <taxon>Xanthomonas</taxon>
    </lineage>
</organism>
<accession>A0A7Z7IZ16</accession>
<dbReference type="AlphaFoldDB" id="A0A7Z7IZ16"/>
<protein>
    <submittedName>
        <fullName evidence="1">Uncharacterized protein</fullName>
    </submittedName>
</protein>
<evidence type="ECO:0000313" key="2">
    <source>
        <dbReference type="Proteomes" id="UP000234345"/>
    </source>
</evidence>
<evidence type="ECO:0000313" key="1">
    <source>
        <dbReference type="EMBL" id="SOO23291.1"/>
    </source>
</evidence>
<dbReference type="Proteomes" id="UP000234345">
    <property type="component" value="Unassembled WGS sequence"/>
</dbReference>
<comment type="caution">
    <text evidence="1">The sequence shown here is derived from an EMBL/GenBank/DDBJ whole genome shotgun (WGS) entry which is preliminary data.</text>
</comment>
<gene>
    <name evidence="1" type="ORF">XFF6991_240006</name>
</gene>